<feature type="region of interest" description="Disordered" evidence="1">
    <location>
        <begin position="434"/>
        <end position="462"/>
    </location>
</feature>
<accession>A0AAW5EVW7</accession>
<feature type="compositionally biased region" description="Basic and acidic residues" evidence="1">
    <location>
        <begin position="434"/>
        <end position="443"/>
    </location>
</feature>
<sequence>MLNYIDGPCGSGKTYAIANFIAQNKHKARFIIAQPKNANLLETEKLLKSNGLNPYVKDIDHCNEGEVVRDIIAYINSNNHEFDDVLLVTHTGILTAYSRISEDQKKKYVLFFDEVTNVTGELPLRVTAQRKMLSDNISLKDPTQKFTEVVAKNTTALNNYAKTAEGKDAVNDIFGKVSEMILDEDTVVEVESEAYKNTKRDGFHFYYHIKPDKFTSWREVYFMSACFCESLIYKIWSKHYGFSFVKKDITLRYKSHTNVSNTKIHFFMDRDYSKRLGHSDDYAIHNQMVDIINKDILKGQSSLTVLNNSINTDVDGVPVREVERNIRIPDNTTVISSYVHGLNQYQNLHNISFLASLNMRPTYESYLQNRFNLKPKEVEEAFLFASTYQAVCRISIRNPADNSERHICVPDSRSALYLEKMLPHVTLESHENKMQLPEAKESGRPALGDKAMTQAERNEQKKERKRIIKECEEWEDIKKSYAEIIDKKETTKVVAKLDFEDADELIKYFEKESQFTSNDKHTVNRLLWPAVVDTDPMGEGGTRFGKNNVIASCFLMLDKDEGHLQHDMTADDFRMLFPDTKMAIYQTYSGAGNYRVVIPLTQPITGEAFEILCRSIAMKCFNAGYRDKANSLPFDRSKFNCASKFYLPNHAPGTEMDFRKYDGKIFDPIKALNQAYVDPAIKAQPMTPEQRREAQKKLQDTLSAHGQGQQQFIQEKLDGFGALSDGMGRHGKFFGLGVTLANHGFDEAGIRGALAAVPYQGLTQRDKDRKIKSIIKSLRGKGLI</sequence>
<dbReference type="RefSeq" id="WP_247067292.1">
    <property type="nucleotide sequence ID" value="NZ_CP094848.1"/>
</dbReference>
<feature type="compositionally biased region" description="Basic and acidic residues" evidence="1">
    <location>
        <begin position="689"/>
        <end position="699"/>
    </location>
</feature>
<name>A0AAW5EVW7_NOVHA</name>
<comment type="caution">
    <text evidence="2">The sequence shown here is derived from an EMBL/GenBank/DDBJ whole genome shotgun (WGS) entry which is preliminary data.</text>
</comment>
<protein>
    <submittedName>
        <fullName evidence="2">Uncharacterized protein</fullName>
    </submittedName>
</protein>
<evidence type="ECO:0000313" key="2">
    <source>
        <dbReference type="EMBL" id="MCJ8354475.1"/>
    </source>
</evidence>
<organism evidence="2 3">
    <name type="scientific">Novacetimonas hansenii</name>
    <name type="common">Komagataeibacter hansenii</name>
    <dbReference type="NCBI Taxonomy" id="436"/>
    <lineage>
        <taxon>Bacteria</taxon>
        <taxon>Pseudomonadati</taxon>
        <taxon>Pseudomonadota</taxon>
        <taxon>Alphaproteobacteria</taxon>
        <taxon>Acetobacterales</taxon>
        <taxon>Acetobacteraceae</taxon>
        <taxon>Novacetimonas</taxon>
    </lineage>
</organism>
<gene>
    <name evidence="2" type="ORF">K1W68_10820</name>
</gene>
<dbReference type="Proteomes" id="UP001202887">
    <property type="component" value="Unassembled WGS sequence"/>
</dbReference>
<reference evidence="2" key="2">
    <citation type="submission" date="2022-03" db="EMBL/GenBank/DDBJ databases">
        <authorList>
            <person name="Ryngajllo M."/>
            <person name="Jacek P."/>
            <person name="Kubiak K."/>
        </authorList>
    </citation>
    <scope>NUCLEOTIDE SEQUENCE</scope>
    <source>
        <strain evidence="2">SI1</strain>
    </source>
</reference>
<dbReference type="InterPro" id="IPR027417">
    <property type="entry name" value="P-loop_NTPase"/>
</dbReference>
<dbReference type="SUPFAM" id="SSF52540">
    <property type="entry name" value="P-loop containing nucleoside triphosphate hydrolases"/>
    <property type="match status" value="1"/>
</dbReference>
<feature type="region of interest" description="Disordered" evidence="1">
    <location>
        <begin position="685"/>
        <end position="705"/>
    </location>
</feature>
<dbReference type="EMBL" id="JAIBCX010000027">
    <property type="protein sequence ID" value="MCJ8354475.1"/>
    <property type="molecule type" value="Genomic_DNA"/>
</dbReference>
<proteinExistence type="predicted"/>
<dbReference type="AlphaFoldDB" id="A0AAW5EVW7"/>
<evidence type="ECO:0000313" key="3">
    <source>
        <dbReference type="Proteomes" id="UP001202887"/>
    </source>
</evidence>
<evidence type="ECO:0000256" key="1">
    <source>
        <dbReference type="SAM" id="MobiDB-lite"/>
    </source>
</evidence>
<reference evidence="2" key="1">
    <citation type="journal article" date="2021" name="Polymers (Basel)">
        <title>Highly Stretchable Bacterial Cellulose Produced by Komagataeibacter hansenii SI1.</title>
        <authorList>
            <person name="Cielecka I."/>
            <person name="Ryngajllo M."/>
            <person name="Maniukiewicz W."/>
            <person name="Bielecki S."/>
        </authorList>
    </citation>
    <scope>NUCLEOTIDE SEQUENCE</scope>
    <source>
        <strain evidence="2">SI1</strain>
    </source>
</reference>